<keyword evidence="1" id="KW-0732">Signal</keyword>
<dbReference type="RefSeq" id="WP_216956806.1">
    <property type="nucleotide sequence ID" value="NZ_JAHOPB010000001.1"/>
</dbReference>
<protein>
    <submittedName>
        <fullName evidence="2">Uncharacterized protein</fullName>
    </submittedName>
</protein>
<sequence length="113" mass="12905">MFRLFSSLLILLALPLGAASAQTLTKDDAEKMVIGLYAVSVAVDTCDLDMTKEQEKRLEFWIEWAEKQLNIADRKLDKTYDTMEKEAEKNKKNFCETMMPIAKQALNELPPSM</sequence>
<evidence type="ECO:0000313" key="2">
    <source>
        <dbReference type="EMBL" id="MBU8872587.1"/>
    </source>
</evidence>
<name>A0ABS6IDB6_9HYPH</name>
<feature type="chain" id="PRO_5046111417" evidence="1">
    <location>
        <begin position="22"/>
        <end position="113"/>
    </location>
</feature>
<dbReference type="Proteomes" id="UP000727907">
    <property type="component" value="Unassembled WGS sequence"/>
</dbReference>
<feature type="signal peptide" evidence="1">
    <location>
        <begin position="1"/>
        <end position="21"/>
    </location>
</feature>
<accession>A0ABS6IDB6</accession>
<dbReference type="EMBL" id="JAHOPB010000001">
    <property type="protein sequence ID" value="MBU8872587.1"/>
    <property type="molecule type" value="Genomic_DNA"/>
</dbReference>
<comment type="caution">
    <text evidence="2">The sequence shown here is derived from an EMBL/GenBank/DDBJ whole genome shotgun (WGS) entry which is preliminary data.</text>
</comment>
<reference evidence="2 3" key="1">
    <citation type="submission" date="2021-06" db="EMBL/GenBank/DDBJ databases">
        <authorList>
            <person name="Lee D.H."/>
        </authorList>
    </citation>
    <scope>NUCLEOTIDE SEQUENCE [LARGE SCALE GENOMIC DNA]</scope>
    <source>
        <strain evidence="2 3">MMS21-HV4-11</strain>
    </source>
</reference>
<gene>
    <name evidence="2" type="ORF">KQ910_02375</name>
</gene>
<proteinExistence type="predicted"/>
<evidence type="ECO:0000256" key="1">
    <source>
        <dbReference type="SAM" id="SignalP"/>
    </source>
</evidence>
<evidence type="ECO:0000313" key="3">
    <source>
        <dbReference type="Proteomes" id="UP000727907"/>
    </source>
</evidence>
<keyword evidence="3" id="KW-1185">Reference proteome</keyword>
<organism evidence="2 3">
    <name type="scientific">Reyranella humidisoli</name>
    <dbReference type="NCBI Taxonomy" id="2849149"/>
    <lineage>
        <taxon>Bacteria</taxon>
        <taxon>Pseudomonadati</taxon>
        <taxon>Pseudomonadota</taxon>
        <taxon>Alphaproteobacteria</taxon>
        <taxon>Hyphomicrobiales</taxon>
        <taxon>Reyranellaceae</taxon>
        <taxon>Reyranella</taxon>
    </lineage>
</organism>